<organism evidence="2 3">
    <name type="scientific">Candidatus Coprenecus stercoravium</name>
    <dbReference type="NCBI Taxonomy" id="2840735"/>
    <lineage>
        <taxon>Bacteria</taxon>
        <taxon>Pseudomonadati</taxon>
        <taxon>Bacteroidota</taxon>
        <taxon>Bacteroidia</taxon>
        <taxon>Bacteroidales</taxon>
        <taxon>Rikenellaceae</taxon>
        <taxon>Rikenellaceae incertae sedis</taxon>
        <taxon>Candidatus Coprenecus</taxon>
    </lineage>
</organism>
<evidence type="ECO:0000256" key="1">
    <source>
        <dbReference type="SAM" id="SignalP"/>
    </source>
</evidence>
<keyword evidence="1" id="KW-0732">Signal</keyword>
<comment type="caution">
    <text evidence="2">The sequence shown here is derived from an EMBL/GenBank/DDBJ whole genome shotgun (WGS) entry which is preliminary data.</text>
</comment>
<dbReference type="PROSITE" id="PS51257">
    <property type="entry name" value="PROKAR_LIPOPROTEIN"/>
    <property type="match status" value="1"/>
</dbReference>
<name>A0A9D2GQD3_9BACT</name>
<evidence type="ECO:0000313" key="2">
    <source>
        <dbReference type="EMBL" id="HIZ85648.1"/>
    </source>
</evidence>
<gene>
    <name evidence="2" type="ORF">IAC04_04070</name>
</gene>
<feature type="signal peptide" evidence="1">
    <location>
        <begin position="1"/>
        <end position="23"/>
    </location>
</feature>
<proteinExistence type="predicted"/>
<reference evidence="2" key="2">
    <citation type="submission" date="2021-04" db="EMBL/GenBank/DDBJ databases">
        <authorList>
            <person name="Gilroy R."/>
        </authorList>
    </citation>
    <scope>NUCLEOTIDE SEQUENCE</scope>
    <source>
        <strain evidence="2">Gambia16-554</strain>
    </source>
</reference>
<sequence>MRKLFIFTCLCVFPLLVASCGSAARMNKADQPWSYEVESVGVGAEGTYVLRVWSWYRTPDMPVNVAGKNAVHAVIFKGVPAGGGASAQPPLYKGQISASDSLFFDGFFTAAYQNYVNSVASGSRQVLKTGNREYKIGYVVSVAKDNLRKYLETQGVVKALSEGF</sequence>
<dbReference type="Proteomes" id="UP000824115">
    <property type="component" value="Unassembled WGS sequence"/>
</dbReference>
<dbReference type="EMBL" id="DXAW01000079">
    <property type="protein sequence ID" value="HIZ85648.1"/>
    <property type="molecule type" value="Genomic_DNA"/>
</dbReference>
<dbReference type="AlphaFoldDB" id="A0A9D2GQD3"/>
<evidence type="ECO:0000313" key="3">
    <source>
        <dbReference type="Proteomes" id="UP000824115"/>
    </source>
</evidence>
<evidence type="ECO:0008006" key="4">
    <source>
        <dbReference type="Google" id="ProtNLM"/>
    </source>
</evidence>
<reference evidence="2" key="1">
    <citation type="journal article" date="2021" name="PeerJ">
        <title>Extensive microbial diversity within the chicken gut microbiome revealed by metagenomics and culture.</title>
        <authorList>
            <person name="Gilroy R."/>
            <person name="Ravi A."/>
            <person name="Getino M."/>
            <person name="Pursley I."/>
            <person name="Horton D.L."/>
            <person name="Alikhan N.F."/>
            <person name="Baker D."/>
            <person name="Gharbi K."/>
            <person name="Hall N."/>
            <person name="Watson M."/>
            <person name="Adriaenssens E.M."/>
            <person name="Foster-Nyarko E."/>
            <person name="Jarju S."/>
            <person name="Secka A."/>
            <person name="Antonio M."/>
            <person name="Oren A."/>
            <person name="Chaudhuri R.R."/>
            <person name="La Ragione R."/>
            <person name="Hildebrand F."/>
            <person name="Pallen M.J."/>
        </authorList>
    </citation>
    <scope>NUCLEOTIDE SEQUENCE</scope>
    <source>
        <strain evidence="2">Gambia16-554</strain>
    </source>
</reference>
<protein>
    <recommendedName>
        <fullName evidence="4">Lipoprotein</fullName>
    </recommendedName>
</protein>
<feature type="chain" id="PRO_5038844040" description="Lipoprotein" evidence="1">
    <location>
        <begin position="24"/>
        <end position="164"/>
    </location>
</feature>
<accession>A0A9D2GQD3</accession>